<evidence type="ECO:0000313" key="2">
    <source>
        <dbReference type="Proteomes" id="UP001324427"/>
    </source>
</evidence>
<gene>
    <name evidence="1" type="ORF">LTR36_004818</name>
</gene>
<dbReference type="AlphaFoldDB" id="A0AAV9JEP5"/>
<keyword evidence="2" id="KW-1185">Reference proteome</keyword>
<reference evidence="1 2" key="1">
    <citation type="submission" date="2021-11" db="EMBL/GenBank/DDBJ databases">
        <title>Black yeast isolated from Biological Soil Crust.</title>
        <authorList>
            <person name="Kurbessoian T."/>
        </authorList>
    </citation>
    <scope>NUCLEOTIDE SEQUENCE [LARGE SCALE GENOMIC DNA]</scope>
    <source>
        <strain evidence="1 2">CCFEE 5522</strain>
    </source>
</reference>
<protein>
    <submittedName>
        <fullName evidence="1">Uncharacterized protein</fullName>
    </submittedName>
</protein>
<evidence type="ECO:0000313" key="1">
    <source>
        <dbReference type="EMBL" id="KAK4543785.1"/>
    </source>
</evidence>
<name>A0AAV9JEP5_9PEZI</name>
<proteinExistence type="predicted"/>
<organism evidence="1 2">
    <name type="scientific">Oleoguttula mirabilis</name>
    <dbReference type="NCBI Taxonomy" id="1507867"/>
    <lineage>
        <taxon>Eukaryota</taxon>
        <taxon>Fungi</taxon>
        <taxon>Dikarya</taxon>
        <taxon>Ascomycota</taxon>
        <taxon>Pezizomycotina</taxon>
        <taxon>Dothideomycetes</taxon>
        <taxon>Dothideomycetidae</taxon>
        <taxon>Mycosphaerellales</taxon>
        <taxon>Teratosphaeriaceae</taxon>
        <taxon>Oleoguttula</taxon>
    </lineage>
</organism>
<accession>A0AAV9JEP5</accession>
<dbReference type="EMBL" id="JAVFHQ010000029">
    <property type="protein sequence ID" value="KAK4543785.1"/>
    <property type="molecule type" value="Genomic_DNA"/>
</dbReference>
<sequence length="173" mass="19534">MPLQQTLCFGSNDLDEEGFRKDLTLNPLLTKLITEDHDTFIITDCGAWTVRAFTVHASRSVLDMCGTFYSHGSMKAYLRLDFHKEPVPESGRSMHVYRSQFLDYMYICQPAKPIAVSAWPSEQSPLEREQRPSENVLVEAGSTFGDVLDAVVAKVGMKGWDKHDGRPQRVVSH</sequence>
<dbReference type="Proteomes" id="UP001324427">
    <property type="component" value="Unassembled WGS sequence"/>
</dbReference>
<comment type="caution">
    <text evidence="1">The sequence shown here is derived from an EMBL/GenBank/DDBJ whole genome shotgun (WGS) entry which is preliminary data.</text>
</comment>